<evidence type="ECO:0000256" key="1">
    <source>
        <dbReference type="SAM" id="MobiDB-lite"/>
    </source>
</evidence>
<feature type="compositionally biased region" description="Acidic residues" evidence="1">
    <location>
        <begin position="11"/>
        <end position="23"/>
    </location>
</feature>
<name>M5EM84_9HYPH</name>
<feature type="region of interest" description="Disordered" evidence="1">
    <location>
        <begin position="1"/>
        <end position="28"/>
    </location>
</feature>
<dbReference type="Proteomes" id="UP000012062">
    <property type="component" value="Unassembled WGS sequence"/>
</dbReference>
<proteinExistence type="predicted"/>
<evidence type="ECO:0000313" key="2">
    <source>
        <dbReference type="EMBL" id="CCV05407.1"/>
    </source>
</evidence>
<dbReference type="EMBL" id="CAUM01000065">
    <property type="protein sequence ID" value="CCV05407.1"/>
    <property type="molecule type" value="Genomic_DNA"/>
</dbReference>
<evidence type="ECO:0000313" key="3">
    <source>
        <dbReference type="Proteomes" id="UP000012062"/>
    </source>
</evidence>
<comment type="caution">
    <text evidence="2">The sequence shown here is derived from an EMBL/GenBank/DDBJ whole genome shotgun (WGS) entry which is preliminary data.</text>
</comment>
<sequence>MAPELPAVDDKVDDVEELTDEEKEEKQHAEFVRMADQSLDRFRDTHSEPQQQFIVDAYVATGEILTGEAYGIDPVEAAVVETAFSQHLDRNVLRQHGLNLQTYFEHVDEADYPALRRAAAKGEWHVFQRHAQAIAAARKDGSAYSD</sequence>
<accession>M5EM84</accession>
<gene>
    <name evidence="2" type="ORF">MESS2_1570012</name>
</gene>
<dbReference type="AlphaFoldDB" id="M5EM84"/>
<reference evidence="2 3" key="1">
    <citation type="submission" date="2013-02" db="EMBL/GenBank/DDBJ databases">
        <authorList>
            <person name="Genoscope - CEA"/>
        </authorList>
    </citation>
    <scope>NUCLEOTIDE SEQUENCE [LARGE SCALE GENOMIC DNA]</scope>
    <source>
        <strain evidence="2 3">STM 2683</strain>
    </source>
</reference>
<keyword evidence="3" id="KW-1185">Reference proteome</keyword>
<protein>
    <submittedName>
        <fullName evidence="2">Uncharacterized protein</fullName>
    </submittedName>
</protein>
<organism evidence="2 3">
    <name type="scientific">Mesorhizobium metallidurans STM 2683</name>
    <dbReference type="NCBI Taxonomy" id="1297569"/>
    <lineage>
        <taxon>Bacteria</taxon>
        <taxon>Pseudomonadati</taxon>
        <taxon>Pseudomonadota</taxon>
        <taxon>Alphaproteobacteria</taxon>
        <taxon>Hyphomicrobiales</taxon>
        <taxon>Phyllobacteriaceae</taxon>
        <taxon>Mesorhizobium</taxon>
    </lineage>
</organism>